<evidence type="ECO:0000256" key="11">
    <source>
        <dbReference type="SAM" id="Phobius"/>
    </source>
</evidence>
<dbReference type="GO" id="GO:0012505">
    <property type="term" value="C:endomembrane system"/>
    <property type="evidence" value="ECO:0007669"/>
    <property type="project" value="UniProtKB-SubCell"/>
</dbReference>
<dbReference type="GO" id="GO:0071555">
    <property type="term" value="P:cell wall organization"/>
    <property type="evidence" value="ECO:0007669"/>
    <property type="project" value="UniProtKB-KW"/>
</dbReference>
<dbReference type="Pfam" id="PF03552">
    <property type="entry name" value="Cellulose_synt"/>
    <property type="match status" value="2"/>
</dbReference>
<evidence type="ECO:0000256" key="1">
    <source>
        <dbReference type="ARBA" id="ARBA00004127"/>
    </source>
</evidence>
<feature type="binding site" evidence="10">
    <location>
        <position position="264"/>
    </location>
    <ligand>
        <name>Mn(2+)</name>
        <dbReference type="ChEBI" id="CHEBI:29035"/>
    </ligand>
</feature>
<organism evidence="12 13">
    <name type="scientific">Coffea arabica</name>
    <name type="common">Arabian coffee</name>
    <dbReference type="NCBI Taxonomy" id="13443"/>
    <lineage>
        <taxon>Eukaryota</taxon>
        <taxon>Viridiplantae</taxon>
        <taxon>Streptophyta</taxon>
        <taxon>Embryophyta</taxon>
        <taxon>Tracheophyta</taxon>
        <taxon>Spermatophyta</taxon>
        <taxon>Magnoliopsida</taxon>
        <taxon>eudicotyledons</taxon>
        <taxon>Gunneridae</taxon>
        <taxon>Pentapetalae</taxon>
        <taxon>asterids</taxon>
        <taxon>lamiids</taxon>
        <taxon>Gentianales</taxon>
        <taxon>Rubiaceae</taxon>
        <taxon>Ixoroideae</taxon>
        <taxon>Gardenieae complex</taxon>
        <taxon>Bertiereae - Coffeeae clade</taxon>
        <taxon>Coffeeae</taxon>
        <taxon>Coffea</taxon>
    </lineage>
</organism>
<dbReference type="RefSeq" id="XP_027116463.2">
    <property type="nucleotide sequence ID" value="XM_027260662.2"/>
</dbReference>
<keyword evidence="4 11" id="KW-0812">Transmembrane</keyword>
<evidence type="ECO:0000256" key="5">
    <source>
        <dbReference type="ARBA" id="ARBA00022989"/>
    </source>
</evidence>
<evidence type="ECO:0000256" key="7">
    <source>
        <dbReference type="ARBA" id="ARBA00023316"/>
    </source>
</evidence>
<dbReference type="GeneID" id="113734239"/>
<feature type="transmembrane region" description="Helical" evidence="11">
    <location>
        <begin position="23"/>
        <end position="43"/>
    </location>
</feature>
<keyword evidence="6 11" id="KW-0472">Membrane</keyword>
<evidence type="ECO:0000256" key="4">
    <source>
        <dbReference type="ARBA" id="ARBA00022692"/>
    </source>
</evidence>
<evidence type="ECO:0000256" key="10">
    <source>
        <dbReference type="PIRSR" id="PIRSR605150-3"/>
    </source>
</evidence>
<feature type="binding site" evidence="10">
    <location>
        <position position="288"/>
    </location>
    <ligand>
        <name>Mn(2+)</name>
        <dbReference type="ChEBI" id="CHEBI:29035"/>
    </ligand>
</feature>
<feature type="transmembrane region" description="Helical" evidence="11">
    <location>
        <begin position="49"/>
        <end position="70"/>
    </location>
</feature>
<name>A0A6P6WM07_COFAR</name>
<dbReference type="Proteomes" id="UP001652660">
    <property type="component" value="Chromosome 3c"/>
</dbReference>
<dbReference type="InterPro" id="IPR029044">
    <property type="entry name" value="Nucleotide-diphossugar_trans"/>
</dbReference>
<feature type="transmembrane region" description="Helical" evidence="11">
    <location>
        <begin position="682"/>
        <end position="700"/>
    </location>
</feature>
<dbReference type="GO" id="GO:0016020">
    <property type="term" value="C:membrane"/>
    <property type="evidence" value="ECO:0007669"/>
    <property type="project" value="InterPro"/>
</dbReference>
<keyword evidence="5 11" id="KW-1133">Transmembrane helix</keyword>
<evidence type="ECO:0000256" key="3">
    <source>
        <dbReference type="ARBA" id="ARBA00022679"/>
    </source>
</evidence>
<feature type="active site" evidence="8">
    <location>
        <position position="139"/>
    </location>
</feature>
<keyword evidence="7" id="KW-0961">Cell wall biogenesis/degradation</keyword>
<dbReference type="AlphaFoldDB" id="A0A6P6WM07"/>
<dbReference type="InterPro" id="IPR005150">
    <property type="entry name" value="Cellulose_synth"/>
</dbReference>
<keyword evidence="2" id="KW-0328">Glycosyltransferase</keyword>
<feature type="active site" evidence="8">
    <location>
        <position position="450"/>
    </location>
</feature>
<dbReference type="GO" id="GO:0030244">
    <property type="term" value="P:cellulose biosynthetic process"/>
    <property type="evidence" value="ECO:0007669"/>
    <property type="project" value="InterPro"/>
</dbReference>
<reference evidence="13" key="2">
    <citation type="submission" date="2025-08" db="UniProtKB">
        <authorList>
            <consortium name="RefSeq"/>
        </authorList>
    </citation>
    <scope>IDENTIFICATION</scope>
    <source>
        <tissue evidence="13">Leaves</tissue>
    </source>
</reference>
<evidence type="ECO:0000256" key="9">
    <source>
        <dbReference type="PIRSR" id="PIRSR605150-2"/>
    </source>
</evidence>
<evidence type="ECO:0000313" key="12">
    <source>
        <dbReference type="Proteomes" id="UP001652660"/>
    </source>
</evidence>
<keyword evidence="3" id="KW-0808">Transferase</keyword>
<dbReference type="SUPFAM" id="SSF53448">
    <property type="entry name" value="Nucleotide-diphospho-sugar transferases"/>
    <property type="match status" value="1"/>
</dbReference>
<protein>
    <submittedName>
        <fullName evidence="13">Cellulose synthase-like protein G2</fullName>
    </submittedName>
</protein>
<evidence type="ECO:0000256" key="8">
    <source>
        <dbReference type="PIRSR" id="PIRSR605150-1"/>
    </source>
</evidence>
<evidence type="ECO:0000256" key="6">
    <source>
        <dbReference type="ARBA" id="ARBA00023136"/>
    </source>
</evidence>
<reference evidence="12" key="1">
    <citation type="journal article" date="2025" name="Foods">
        <title>Unveiling the Microbial Signatures of Arabica Coffee Cherries: Insights into Ripeness Specific Diversity, Functional Traits, and Implications for Quality and Safety.</title>
        <authorList>
            <consortium name="RefSeq"/>
            <person name="Tenea G.N."/>
            <person name="Cifuentes V."/>
            <person name="Reyes P."/>
            <person name="Cevallos-Vallejos M."/>
        </authorList>
    </citation>
    <scope>NUCLEOTIDE SEQUENCE [LARGE SCALE GENOMIC DNA]</scope>
</reference>
<evidence type="ECO:0000256" key="2">
    <source>
        <dbReference type="ARBA" id="ARBA00022676"/>
    </source>
</evidence>
<comment type="subcellular location">
    <subcellularLocation>
        <location evidence="1">Endomembrane system</location>
        <topology evidence="1">Multi-pass membrane protein</topology>
    </subcellularLocation>
</comment>
<evidence type="ECO:0000313" key="13">
    <source>
        <dbReference type="RefSeq" id="XP_027116463.2"/>
    </source>
</evidence>
<feature type="binding site" evidence="9">
    <location>
        <position position="139"/>
    </location>
    <ligand>
        <name>UDP-alpha-D-glucose</name>
        <dbReference type="ChEBI" id="CHEBI:58885"/>
    </ligand>
</feature>
<dbReference type="PANTHER" id="PTHR13301">
    <property type="entry name" value="X-BOX TRANSCRIPTION FACTOR-RELATED"/>
    <property type="match status" value="1"/>
</dbReference>
<accession>A0A6P6WM07</accession>
<dbReference type="GO" id="GO:0016760">
    <property type="term" value="F:cellulose synthase (UDP-forming) activity"/>
    <property type="evidence" value="ECO:0007669"/>
    <property type="project" value="InterPro"/>
</dbReference>
<proteinExistence type="predicted"/>
<gene>
    <name evidence="13" type="primary">LOC113734239</name>
</gene>
<sequence length="739" mass="83670">MEAFPLHQIAVDKLSVYINRSHTFIHSTVLICMIVYRVSSFLFNKDSQAIPLIPWLLIFSSELLLGFIWLMKSAYNWRPISRSVFLERLPPDDDLPPIDVFICTADPVREPPLKVMNTVLSSMALDYPPGKLSVYLSDDAGSSLTLYAIHEAWDFGRLWVPFCRKYAIKNGCPEAYFSTTIDDHGNKIGFQEEQKNIEVEYEKFKESLRIAGESIGAKSSQDHPAMIEIIGSKDPVIADSDDAKMPRVVYVSREKRPSHPHNFKAGSLNVLLRVSGIISNSPYILVLDCDMYCNDSTSARQAMCFHLDQKMCSSLAFVQFPQKFGNISKNDIYDAALRYIFVVMWPGMDGLRGPILSGTCFYIKREALYGRSREKDVDLVQLKQSFGPSNEFLRSLKTKRTSHSDNKVVDDQDSGTALLQETRFVGSPTYETNTAWGKEIGFLYDSVVEDYFTGFILHCRGWSSVFCNPQRPAFLGSSPTNLSDTLIQGTRWNTGLLEVFLSRFCPIIYGLGRVPLLDCMCYAYFSAQPLYCFPVWCLAIVPQLCLLNGIPVYPRVSSPWFIPYSVAFLSTLGIHLWDVLRTGGTTRIWWNEWRVWMIKSVTAYFYGSLDALLKLFGVKEASFVPTNKVADGEQVKRYQLGIYDFQASTMLLAPLVTLVILNMVSFIWGIGKSTLAGGWGELFGQIFLSFFILIVNYPIIEGMMLRKDKGRIPPSATLFSLACSFLILLFGYTAFFYRS</sequence>
<keyword evidence="12" id="KW-1185">Reference proteome</keyword>
<feature type="transmembrane region" description="Helical" evidence="11">
    <location>
        <begin position="712"/>
        <end position="737"/>
    </location>
</feature>
<feature type="binding site" evidence="9">
    <location>
        <position position="110"/>
    </location>
    <ligand>
        <name>UDP-alpha-D-glucose</name>
        <dbReference type="ChEBI" id="CHEBI:58885"/>
    </ligand>
</feature>
<feature type="transmembrane region" description="Helical" evidence="11">
    <location>
        <begin position="651"/>
        <end position="670"/>
    </location>
</feature>
<dbReference type="Gene3D" id="3.90.550.10">
    <property type="entry name" value="Spore Coat Polysaccharide Biosynthesis Protein SpsA, Chain A"/>
    <property type="match status" value="2"/>
</dbReference>